<keyword evidence="1" id="KW-0472">Membrane</keyword>
<dbReference type="AlphaFoldDB" id="A0A5N4AJ59"/>
<dbReference type="Proteomes" id="UP000327044">
    <property type="component" value="Unassembled WGS sequence"/>
</dbReference>
<gene>
    <name evidence="2" type="ORF">PPYR_08361</name>
</gene>
<keyword evidence="1" id="KW-0812">Transmembrane</keyword>
<accession>A0A5N4AJ59</accession>
<feature type="transmembrane region" description="Helical" evidence="1">
    <location>
        <begin position="130"/>
        <end position="150"/>
    </location>
</feature>
<feature type="transmembrane region" description="Helical" evidence="1">
    <location>
        <begin position="61"/>
        <end position="83"/>
    </location>
</feature>
<name>A0A5N4AJ59_PHOPY</name>
<reference evidence="2 3" key="1">
    <citation type="journal article" date="2018" name="Elife">
        <title>Firefly genomes illuminate parallel origins of bioluminescence in beetles.</title>
        <authorList>
            <person name="Fallon T.R."/>
            <person name="Lower S.E."/>
            <person name="Chang C.H."/>
            <person name="Bessho-Uehara M."/>
            <person name="Martin G.J."/>
            <person name="Bewick A.J."/>
            <person name="Behringer M."/>
            <person name="Debat H.J."/>
            <person name="Wong I."/>
            <person name="Day J.C."/>
            <person name="Suvorov A."/>
            <person name="Silva C.J."/>
            <person name="Stanger-Hall K.F."/>
            <person name="Hall D.W."/>
            <person name="Schmitz R.J."/>
            <person name="Nelson D.R."/>
            <person name="Lewis S.M."/>
            <person name="Shigenobu S."/>
            <person name="Bybee S.M."/>
            <person name="Larracuente A.M."/>
            <person name="Oba Y."/>
            <person name="Weng J.K."/>
        </authorList>
    </citation>
    <scope>NUCLEOTIDE SEQUENCE [LARGE SCALE GENOMIC DNA]</scope>
    <source>
        <strain evidence="2">1611_PpyrPB1</strain>
        <tissue evidence="2">Whole body</tissue>
    </source>
</reference>
<feature type="transmembrane region" description="Helical" evidence="1">
    <location>
        <begin position="32"/>
        <end position="49"/>
    </location>
</feature>
<proteinExistence type="predicted"/>
<keyword evidence="3" id="KW-1185">Reference proteome</keyword>
<keyword evidence="1" id="KW-1133">Transmembrane helix</keyword>
<evidence type="ECO:0000313" key="3">
    <source>
        <dbReference type="Proteomes" id="UP000327044"/>
    </source>
</evidence>
<organism evidence="2 3">
    <name type="scientific">Photinus pyralis</name>
    <name type="common">Common eastern firefly</name>
    <name type="synonym">Lampyris pyralis</name>
    <dbReference type="NCBI Taxonomy" id="7054"/>
    <lineage>
        <taxon>Eukaryota</taxon>
        <taxon>Metazoa</taxon>
        <taxon>Ecdysozoa</taxon>
        <taxon>Arthropoda</taxon>
        <taxon>Hexapoda</taxon>
        <taxon>Insecta</taxon>
        <taxon>Pterygota</taxon>
        <taxon>Neoptera</taxon>
        <taxon>Endopterygota</taxon>
        <taxon>Coleoptera</taxon>
        <taxon>Polyphaga</taxon>
        <taxon>Elateriformia</taxon>
        <taxon>Elateroidea</taxon>
        <taxon>Lampyridae</taxon>
        <taxon>Lampyrinae</taxon>
        <taxon>Photinus</taxon>
    </lineage>
</organism>
<dbReference type="Pfam" id="PF16089">
    <property type="entry name" value="DUF4818"/>
    <property type="match status" value="1"/>
</dbReference>
<evidence type="ECO:0000256" key="1">
    <source>
        <dbReference type="SAM" id="Phobius"/>
    </source>
</evidence>
<protein>
    <submittedName>
        <fullName evidence="2">Uncharacterized protein</fullName>
    </submittedName>
</protein>
<evidence type="ECO:0000313" key="2">
    <source>
        <dbReference type="EMBL" id="KAB0797367.1"/>
    </source>
</evidence>
<dbReference type="EMBL" id="VVIM01000006">
    <property type="protein sequence ID" value="KAB0797367.1"/>
    <property type="molecule type" value="Genomic_DNA"/>
</dbReference>
<dbReference type="InParanoid" id="A0A5N4AJ59"/>
<comment type="caution">
    <text evidence="2">The sequence shown here is derived from an EMBL/GenBank/DDBJ whole genome shotgun (WGS) entry which is preliminary data.</text>
</comment>
<sequence>MGKVLAIASACALNVCGTYVFRTPVNLECIPYPSYLLFLVAVFYLLWNIPLNPYPSCFRGLIKPFSLVIEFMVSVLLVEVLMADFWCPLHMKFVAFIPTIPDHVRDLMMSIDVDSYYVTNGLDVLKSESALVASSYALSVFLLLCMLHSCRALDFRLLKSGVGAFAADVNKRTMRFLKSIVPFLPPSNEARGFGRSWKRDSDSDFSDIM</sequence>
<dbReference type="InterPro" id="IPR032145">
    <property type="entry name" value="DUF4818"/>
</dbReference>